<evidence type="ECO:0000313" key="2">
    <source>
        <dbReference type="Proteomes" id="UP000319438"/>
    </source>
</evidence>
<name>A0A0N9PZ92_9VIRU</name>
<dbReference type="SUPFAM" id="SSF48403">
    <property type="entry name" value="Ankyrin repeat"/>
    <property type="match status" value="1"/>
</dbReference>
<evidence type="ECO:0000313" key="1">
    <source>
        <dbReference type="EMBL" id="ALH07025.1"/>
    </source>
</evidence>
<dbReference type="EMBL" id="KT428292">
    <property type="protein sequence ID" value="ALH07025.1"/>
    <property type="molecule type" value="Genomic_DNA"/>
</dbReference>
<dbReference type="Gene3D" id="1.25.40.20">
    <property type="entry name" value="Ankyrin repeat-containing domain"/>
    <property type="match status" value="1"/>
</dbReference>
<dbReference type="InterPro" id="IPR036770">
    <property type="entry name" value="Ankyrin_rpt-contain_sf"/>
</dbReference>
<evidence type="ECO:0008006" key="3">
    <source>
        <dbReference type="Google" id="ProtNLM"/>
    </source>
</evidence>
<proteinExistence type="predicted"/>
<reference evidence="1" key="1">
    <citation type="journal article" date="2015" name="Genome Announc.">
        <title>Complete Genome Sequence of a New Member of the Marseilleviridae Recovered from the Brackish Submarine Spring in the Cassis Port-Miou Calanque, France.</title>
        <authorList>
            <person name="Doutre G."/>
            <person name="Arfib B."/>
            <person name="Rochette P."/>
            <person name="Claverie J.M."/>
            <person name="Bonin P."/>
            <person name="Abergel C."/>
        </authorList>
    </citation>
    <scope>NUCLEOTIDE SEQUENCE [LARGE SCALE GENOMIC DNA]</scope>
    <source>
        <strain evidence="1">1</strain>
    </source>
</reference>
<accession>A0A0N9PZ92</accession>
<protein>
    <recommendedName>
        <fullName evidence="3">Ankyrin repeat-containing protein</fullName>
    </recommendedName>
</protein>
<sequence>MEVNDHAMNFAFMDGDLELCEELRQKGEVLEFSHNDIRQALLDGRHNIILWLRKWYKEHWELYCREYFPLPNAIMSGNVALAQLVWDEALVQPKEEKDFFDIARLGTQTPLRYALQSNNPEMMQWVERSYPNEKICNRDLFDAMHQNHEESILWVLENKSVQWGSDLLFYAIECLCEKVARKLATLVRLRNTKTLRMR</sequence>
<dbReference type="Proteomes" id="UP000319438">
    <property type="component" value="Segment"/>
</dbReference>
<gene>
    <name evidence="1" type="ORF">PMV_327</name>
</gene>
<organism evidence="1 2">
    <name type="scientific">Port-miou virus</name>
    <dbReference type="NCBI Taxonomy" id="1733873"/>
    <lineage>
        <taxon>Viruses</taxon>
        <taxon>Varidnaviria</taxon>
        <taxon>Bamfordvirae</taxon>
        <taxon>Nucleocytoviricota</taxon>
        <taxon>Megaviricetes</taxon>
        <taxon>Pimascovirales</taxon>
        <taxon>Pimascovirales incertae sedis</taxon>
        <taxon>Marseilleviridae</taxon>
        <taxon>Losannavirus</taxon>
        <taxon>Losannavirus lausannense</taxon>
        <taxon>Lausannevirus</taxon>
    </lineage>
</organism>